<organism evidence="2 3">
    <name type="scientific">Blastopirellula marina</name>
    <dbReference type="NCBI Taxonomy" id="124"/>
    <lineage>
        <taxon>Bacteria</taxon>
        <taxon>Pseudomonadati</taxon>
        <taxon>Planctomycetota</taxon>
        <taxon>Planctomycetia</taxon>
        <taxon>Pirellulales</taxon>
        <taxon>Pirellulaceae</taxon>
        <taxon>Blastopirellula</taxon>
    </lineage>
</organism>
<reference evidence="2 3" key="1">
    <citation type="submission" date="2018-02" db="EMBL/GenBank/DDBJ databases">
        <title>Comparative genomes isolates from brazilian mangrove.</title>
        <authorList>
            <person name="Araujo J.E."/>
            <person name="Taketani R.G."/>
            <person name="Silva M.C.P."/>
            <person name="Loureco M.V."/>
            <person name="Andreote F.D."/>
        </authorList>
    </citation>
    <scope>NUCLEOTIDE SEQUENCE [LARGE SCALE GENOMIC DNA]</scope>
    <source>
        <strain evidence="2 3">Hex-1 MGV</strain>
    </source>
</reference>
<keyword evidence="1" id="KW-1133">Transmembrane helix</keyword>
<feature type="transmembrane region" description="Helical" evidence="1">
    <location>
        <begin position="45"/>
        <end position="67"/>
    </location>
</feature>
<dbReference type="Proteomes" id="UP000238322">
    <property type="component" value="Unassembled WGS sequence"/>
</dbReference>
<feature type="transmembrane region" description="Helical" evidence="1">
    <location>
        <begin position="12"/>
        <end position="33"/>
    </location>
</feature>
<keyword evidence="1" id="KW-0812">Transmembrane</keyword>
<comment type="caution">
    <text evidence="2">The sequence shown here is derived from an EMBL/GenBank/DDBJ whole genome shotgun (WGS) entry which is preliminary data.</text>
</comment>
<dbReference type="EMBL" id="PUHY01000010">
    <property type="protein sequence ID" value="PQO34464.1"/>
    <property type="molecule type" value="Genomic_DNA"/>
</dbReference>
<sequence length="76" mass="8554">MNIMPQKQKNPMLDPVVMSLIASTIATGLAWKVSFIDQQFQKPSVQWGFAIAIPVMFFGATAVISLVRQWIRKKFG</sequence>
<dbReference type="AlphaFoldDB" id="A0A2S8FRJ0"/>
<keyword evidence="1" id="KW-0472">Membrane</keyword>
<evidence type="ECO:0000256" key="1">
    <source>
        <dbReference type="SAM" id="Phobius"/>
    </source>
</evidence>
<evidence type="ECO:0000313" key="2">
    <source>
        <dbReference type="EMBL" id="PQO34464.1"/>
    </source>
</evidence>
<evidence type="ECO:0000313" key="3">
    <source>
        <dbReference type="Proteomes" id="UP000238322"/>
    </source>
</evidence>
<gene>
    <name evidence="2" type="ORF">C5Y83_13170</name>
</gene>
<accession>A0A2S8FRJ0</accession>
<proteinExistence type="predicted"/>
<name>A0A2S8FRJ0_9BACT</name>
<protein>
    <submittedName>
        <fullName evidence="2">Uncharacterized protein</fullName>
    </submittedName>
</protein>